<dbReference type="EMBL" id="BPLF01000001">
    <property type="protein sequence ID" value="GIX62132.1"/>
    <property type="molecule type" value="Genomic_DNA"/>
</dbReference>
<dbReference type="RefSeq" id="XP_067714201.1">
    <property type="nucleotide sequence ID" value="XM_067858100.1"/>
</dbReference>
<sequence>MADWVCEVCLVPNDNDTAACCCCTTPRPKSANPPTDPVLSQETTELSEAVENGGTEAEVKEERKKQTRARRSRNEPPRARRYFNPARLPRTTVFVVGSSEVDQLPRQMCDVRRTSKSKEVESLFECSRPTPIVDGIQGTVAAVACGSLHTALLMRRGHVYTFGCNDMGALGRDVAEAEKHEVPECNPYIVRMRNVVTRVSCGDNHTLFLTSNGAVFFAGAFRDTAGNIGIPDFSDLEKLTNAGQVKTPVALPCGEEGSTPIKDICSGENHCLLLPAGGAGVYVLGSNEFGQLMLPEGYKPVVPTEEDPDLSVEGTAKLALTWPQFLTLSGMGLEAPTDGHRVKRRKYGDEFIERIFAGYCTSFVETGVGHRIYGAGRNAQGELGCGSDDLFVRQPRELTALRDLRIRKIVGGQYFSVALTAGGKLFTWGNSCYTGHGGDDDFAKQTKPTRLTFFKANVQDVFVGADATFALTIRGRLFAWGSAQNYILGNGQDYSFQKTPMVVPVRYFRGFRVVGGMGGSQHTVFLCKRLT</sequence>
<dbReference type="GeneID" id="94193613"/>
<dbReference type="Proteomes" id="UP001497744">
    <property type="component" value="Unassembled WGS sequence"/>
</dbReference>
<evidence type="ECO:0000259" key="9">
    <source>
        <dbReference type="PROSITE" id="PS50199"/>
    </source>
</evidence>
<evidence type="ECO:0000256" key="4">
    <source>
        <dbReference type="ARBA" id="ARBA00022771"/>
    </source>
</evidence>
<evidence type="ECO:0000256" key="2">
    <source>
        <dbReference type="ARBA" id="ARBA00022723"/>
    </source>
</evidence>
<dbReference type="GO" id="GO:0008270">
    <property type="term" value="F:zinc ion binding"/>
    <property type="evidence" value="ECO:0007669"/>
    <property type="project" value="UniProtKB-KW"/>
</dbReference>
<keyword evidence="11" id="KW-1185">Reference proteome</keyword>
<dbReference type="PANTHER" id="PTHR45982">
    <property type="entry name" value="REGULATOR OF CHROMOSOME CONDENSATION"/>
    <property type="match status" value="1"/>
</dbReference>
<evidence type="ECO:0000256" key="1">
    <source>
        <dbReference type="ARBA" id="ARBA00022658"/>
    </source>
</evidence>
<dbReference type="PANTHER" id="PTHR45982:SF1">
    <property type="entry name" value="REGULATOR OF CHROMOSOME CONDENSATION"/>
    <property type="match status" value="1"/>
</dbReference>
<dbReference type="PROSITE" id="PS50199">
    <property type="entry name" value="ZF_RANBP2_2"/>
    <property type="match status" value="1"/>
</dbReference>
<evidence type="ECO:0000313" key="10">
    <source>
        <dbReference type="EMBL" id="GIX62132.1"/>
    </source>
</evidence>
<gene>
    <name evidence="10" type="ORF">BcabD6B2_15670</name>
</gene>
<protein>
    <submittedName>
        <fullName evidence="10">Regulator of chromosome condensation RCC1</fullName>
    </submittedName>
</protein>
<dbReference type="SUPFAM" id="SSF50985">
    <property type="entry name" value="RCC1/BLIP-II"/>
    <property type="match status" value="1"/>
</dbReference>
<accession>A0AAV4LQR2</accession>
<evidence type="ECO:0000313" key="11">
    <source>
        <dbReference type="Proteomes" id="UP001497744"/>
    </source>
</evidence>
<dbReference type="InterPro" id="IPR009091">
    <property type="entry name" value="RCC1/BLIP-II"/>
</dbReference>
<evidence type="ECO:0000256" key="3">
    <source>
        <dbReference type="ARBA" id="ARBA00022737"/>
    </source>
</evidence>
<keyword evidence="2" id="KW-0479">Metal-binding</keyword>
<organism evidence="10 11">
    <name type="scientific">Babesia caballi</name>
    <dbReference type="NCBI Taxonomy" id="5871"/>
    <lineage>
        <taxon>Eukaryota</taxon>
        <taxon>Sar</taxon>
        <taxon>Alveolata</taxon>
        <taxon>Apicomplexa</taxon>
        <taxon>Aconoidasida</taxon>
        <taxon>Piroplasmida</taxon>
        <taxon>Babesiidae</taxon>
        <taxon>Babesia</taxon>
    </lineage>
</organism>
<feature type="region of interest" description="Disordered" evidence="8">
    <location>
        <begin position="28"/>
        <end position="80"/>
    </location>
</feature>
<evidence type="ECO:0000256" key="5">
    <source>
        <dbReference type="ARBA" id="ARBA00022833"/>
    </source>
</evidence>
<proteinExistence type="predicted"/>
<dbReference type="PROSITE" id="PS01358">
    <property type="entry name" value="ZF_RANBP2_1"/>
    <property type="match status" value="1"/>
</dbReference>
<feature type="repeat" description="RCC1" evidence="6">
    <location>
        <begin position="475"/>
        <end position="529"/>
    </location>
</feature>
<dbReference type="Gene3D" id="2.130.10.30">
    <property type="entry name" value="Regulator of chromosome condensation 1/beta-lactamase-inhibitor protein II"/>
    <property type="match status" value="1"/>
</dbReference>
<reference evidence="10 11" key="1">
    <citation type="submission" date="2021-06" db="EMBL/GenBank/DDBJ databases">
        <title>Genome sequence of Babesia caballi.</title>
        <authorList>
            <person name="Yamagishi J."/>
            <person name="Kidaka T."/>
            <person name="Ochi A."/>
        </authorList>
    </citation>
    <scope>NUCLEOTIDE SEQUENCE [LARGE SCALE GENOMIC DNA]</scope>
    <source>
        <strain evidence="10">USDA-D6B2</strain>
    </source>
</reference>
<dbReference type="PROSITE" id="PS00626">
    <property type="entry name" value="RCC1_2"/>
    <property type="match status" value="2"/>
</dbReference>
<feature type="domain" description="RanBP2-type" evidence="9">
    <location>
        <begin position="1"/>
        <end position="29"/>
    </location>
</feature>
<evidence type="ECO:0000256" key="7">
    <source>
        <dbReference type="PROSITE-ProRule" id="PRU00322"/>
    </source>
</evidence>
<evidence type="ECO:0000256" key="8">
    <source>
        <dbReference type="SAM" id="MobiDB-lite"/>
    </source>
</evidence>
<dbReference type="InterPro" id="IPR051553">
    <property type="entry name" value="Ran_GTPase-activating"/>
</dbReference>
<dbReference type="PROSITE" id="PS50012">
    <property type="entry name" value="RCC1_3"/>
    <property type="match status" value="5"/>
</dbReference>
<keyword evidence="3" id="KW-0677">Repeat</keyword>
<dbReference type="Pfam" id="PF25390">
    <property type="entry name" value="WD40_RLD"/>
    <property type="match status" value="1"/>
</dbReference>
<name>A0AAV4LQR2_BABCB</name>
<feature type="repeat" description="RCC1" evidence="6">
    <location>
        <begin position="157"/>
        <end position="212"/>
    </location>
</feature>
<dbReference type="Gene3D" id="4.10.1060.10">
    <property type="entry name" value="Zinc finger, RanBP2-type"/>
    <property type="match status" value="1"/>
</dbReference>
<dbReference type="InterPro" id="IPR000408">
    <property type="entry name" value="Reg_chr_condens"/>
</dbReference>
<keyword evidence="4 7" id="KW-0863">Zinc-finger</keyword>
<dbReference type="InterPro" id="IPR001876">
    <property type="entry name" value="Znf_RanBP2"/>
</dbReference>
<comment type="caution">
    <text evidence="10">The sequence shown here is derived from an EMBL/GenBank/DDBJ whole genome shotgun (WGS) entry which is preliminary data.</text>
</comment>
<dbReference type="InterPro" id="IPR058923">
    <property type="entry name" value="RCC1-like_dom"/>
</dbReference>
<evidence type="ECO:0000256" key="6">
    <source>
        <dbReference type="PROSITE-ProRule" id="PRU00235"/>
    </source>
</evidence>
<feature type="repeat" description="RCC1" evidence="6">
    <location>
        <begin position="423"/>
        <end position="474"/>
    </location>
</feature>
<dbReference type="AlphaFoldDB" id="A0AAV4LQR2"/>
<dbReference type="PRINTS" id="PR00633">
    <property type="entry name" value="RCCNDNSATION"/>
</dbReference>
<feature type="repeat" description="RCC1" evidence="6">
    <location>
        <begin position="370"/>
        <end position="422"/>
    </location>
</feature>
<keyword evidence="5" id="KW-0862">Zinc</keyword>
<keyword evidence="1" id="KW-0344">Guanine-nucleotide releasing factor</keyword>
<feature type="repeat" description="RCC1" evidence="6">
    <location>
        <begin position="213"/>
        <end position="277"/>
    </location>
</feature>